<accession>A0A5S4GVF2</accession>
<proteinExistence type="predicted"/>
<organism evidence="4 5">
    <name type="scientific">Nonomuraea zeae</name>
    <dbReference type="NCBI Taxonomy" id="1642303"/>
    <lineage>
        <taxon>Bacteria</taxon>
        <taxon>Bacillati</taxon>
        <taxon>Actinomycetota</taxon>
        <taxon>Actinomycetes</taxon>
        <taxon>Streptosporangiales</taxon>
        <taxon>Streptosporangiaceae</taxon>
        <taxon>Nonomuraea</taxon>
    </lineage>
</organism>
<feature type="domain" description="Lantibiotic dehydratase N-terminal" evidence="2">
    <location>
        <begin position="47"/>
        <end position="691"/>
    </location>
</feature>
<evidence type="ECO:0008006" key="6">
    <source>
        <dbReference type="Google" id="ProtNLM"/>
    </source>
</evidence>
<feature type="domain" description="Thiopeptide-type bacteriocin biosynthesis" evidence="3">
    <location>
        <begin position="756"/>
        <end position="1010"/>
    </location>
</feature>
<evidence type="ECO:0000259" key="3">
    <source>
        <dbReference type="Pfam" id="PF14028"/>
    </source>
</evidence>
<dbReference type="InterPro" id="IPR023809">
    <property type="entry name" value="Thiopep_bacteriocin_synth_dom"/>
</dbReference>
<evidence type="ECO:0000256" key="1">
    <source>
        <dbReference type="SAM" id="MobiDB-lite"/>
    </source>
</evidence>
<dbReference type="Proteomes" id="UP000306628">
    <property type="component" value="Unassembled WGS sequence"/>
</dbReference>
<feature type="region of interest" description="Disordered" evidence="1">
    <location>
        <begin position="384"/>
        <end position="403"/>
    </location>
</feature>
<feature type="compositionally biased region" description="Basic and acidic residues" evidence="1">
    <location>
        <begin position="390"/>
        <end position="399"/>
    </location>
</feature>
<protein>
    <recommendedName>
        <fullName evidence="6">Lantibiotic dehydratase</fullName>
    </recommendedName>
</protein>
<evidence type="ECO:0000259" key="2">
    <source>
        <dbReference type="Pfam" id="PF04738"/>
    </source>
</evidence>
<dbReference type="Pfam" id="PF14028">
    <property type="entry name" value="Lant_dehydr_C"/>
    <property type="match status" value="1"/>
</dbReference>
<dbReference type="RefSeq" id="WP_138689215.1">
    <property type="nucleotide sequence ID" value="NZ_JBHSAZ010000044.1"/>
</dbReference>
<gene>
    <name evidence="4" type="ORF">ETD85_09285</name>
</gene>
<dbReference type="InterPro" id="IPR006827">
    <property type="entry name" value="Lant_deHydtase_N"/>
</dbReference>
<name>A0A5S4GVF2_9ACTN</name>
<comment type="caution">
    <text evidence="4">The sequence shown here is derived from an EMBL/GenBank/DDBJ whole genome shotgun (WGS) entry which is preliminary data.</text>
</comment>
<evidence type="ECO:0000313" key="4">
    <source>
        <dbReference type="EMBL" id="TMR36935.1"/>
    </source>
</evidence>
<dbReference type="EMBL" id="VCKX01000020">
    <property type="protein sequence ID" value="TMR36935.1"/>
    <property type="molecule type" value="Genomic_DNA"/>
</dbReference>
<keyword evidence="5" id="KW-1185">Reference proteome</keyword>
<dbReference type="NCBIfam" id="TIGR03891">
    <property type="entry name" value="thiopep_ocin"/>
    <property type="match status" value="1"/>
</dbReference>
<dbReference type="AlphaFoldDB" id="A0A5S4GVF2"/>
<reference evidence="4 5" key="1">
    <citation type="submission" date="2019-05" db="EMBL/GenBank/DDBJ databases">
        <title>Draft genome sequence of Nonomuraea zeae DSM 100528.</title>
        <authorList>
            <person name="Saricaoglu S."/>
            <person name="Isik K."/>
        </authorList>
    </citation>
    <scope>NUCLEOTIDE SEQUENCE [LARGE SCALE GENOMIC DNA]</scope>
    <source>
        <strain evidence="4 5">DSM 100528</strain>
    </source>
</reference>
<dbReference type="Pfam" id="PF04738">
    <property type="entry name" value="Lant_dehydr_N"/>
    <property type="match status" value="1"/>
</dbReference>
<sequence length="1025" mass="112919">MNDKPRFAATGAALLRVPAAPVAWVTRVRADADDEEGKTFLEEALRDSLLREALEVSSDSLAGTLSRIEAGRPVEAAKRRRAVMATARYLLRMASRPTPFGLLAGVALAGFGDTTKVRLGGTHAKGVRPDAGWLATLLADWERDPRVRRRLRVVANDLCAVRGDRLVLPYVRRRGPDGGRSTKELSIRYSGPVRLAMEWATQPVPYADLLDRLKAAFLRASADAIEAMIGQLVEHEVLLTDLRPPLSSADPLAYVLDRVAAVDGLEEAVQLREIAAALTRYTECPPGEGRLAWRAAIAAMRALRPADTSPIHVDMRLDADVRLPRKVADEVAAAATALQRMSTLGELPPHVTEYHTAFLERYGTDQLIPLIELVDPERGLGFPSGYTVPESERPSKPAPERWNPNDELLAELAQQALLDGSAEVVLNDELVARLAGDQESHLPPTESAELCVQVLANSAEALDGGEFQLALVPSGGSSMAGSFFGRFAYLFPEGSYPMAPVTPGGDRPVRAQLIFQPVAPRVANVAQVPVVCDHTLAVGTFAERSDPRVLGAGDLLVGADGHGLFLVSAPHGREITAVSPHMLDATRLSANAVRLIREIADGGHRHLHGWSWGAAEALPWLPRVRYGRTVLAPARWRADTRMRDRNLSDDEWSTALDAWRARWRVPDRVQVAMGDHRVELHLTIPLHRRLLRDELSRHPEVTVREPSGTPEETGWLDGHANELVVPLTLVNGAARPPRHMPRGKAPRPRYLPGGEWLYAKLYSTRARQDELLGRHLPDLLTDLPPSVDRWFFIRYQDPDPHLRLRFHGDPHEVNARLLPALRDWAETLCHAGLASRLALDVYEPEVARYGGAETIESAEGVFAADSAAVLAQLRLRERDLDIDAELLVAANYIDILRSLGDPDWQQWLLSFLPKGDHHAAFRDKRQEAIRLIDPDGDWPALAARKGGAELLEIWRARRPALETYGSAIREEAAEPLSDTRSAVVSGLLHMHHNRLIGVRPTTEPRTLAIARGVVEAALSRKRFMA</sequence>
<dbReference type="OrthoDB" id="1273722at2"/>
<evidence type="ECO:0000313" key="5">
    <source>
        <dbReference type="Proteomes" id="UP000306628"/>
    </source>
</evidence>